<feature type="region of interest" description="Disordered" evidence="1">
    <location>
        <begin position="111"/>
        <end position="132"/>
    </location>
</feature>
<accession>A0A2I0A7B5</accession>
<organism evidence="2 3">
    <name type="scientific">Apostasia shenzhenica</name>
    <dbReference type="NCBI Taxonomy" id="1088818"/>
    <lineage>
        <taxon>Eukaryota</taxon>
        <taxon>Viridiplantae</taxon>
        <taxon>Streptophyta</taxon>
        <taxon>Embryophyta</taxon>
        <taxon>Tracheophyta</taxon>
        <taxon>Spermatophyta</taxon>
        <taxon>Magnoliopsida</taxon>
        <taxon>Liliopsida</taxon>
        <taxon>Asparagales</taxon>
        <taxon>Orchidaceae</taxon>
        <taxon>Apostasioideae</taxon>
        <taxon>Apostasia</taxon>
    </lineage>
</organism>
<dbReference type="PANTHER" id="PTHR33052">
    <property type="entry name" value="DUF4228 DOMAIN PROTEIN-RELATED"/>
    <property type="match status" value="1"/>
</dbReference>
<dbReference type="Proteomes" id="UP000236161">
    <property type="component" value="Unassembled WGS sequence"/>
</dbReference>
<dbReference type="EMBL" id="KZ452013">
    <property type="protein sequence ID" value="PKA51415.1"/>
    <property type="molecule type" value="Genomic_DNA"/>
</dbReference>
<protein>
    <submittedName>
        <fullName evidence="2">Uncharacterized protein</fullName>
    </submittedName>
</protein>
<gene>
    <name evidence="2" type="ORF">AXF42_Ash002780</name>
</gene>
<dbReference type="STRING" id="1088818.A0A2I0A7B5"/>
<dbReference type="AlphaFoldDB" id="A0A2I0A7B5"/>
<sequence length="164" mass="17905">MGCCCSRRPSQPFTEVRVIQINGQVNGYDAPITAGELAGKPPAGLVCTPIQLYSGYARPLMPDEPLQAGRLYFLLPYSVLQASPSDQAVLANRLCSLARRSTPLMAAKIQGPAAAEGEAAGNGARRPRERPWRPVLETIREMSFRRTMDRWESMGTVRSPASET</sequence>
<dbReference type="OrthoDB" id="736928at2759"/>
<dbReference type="InterPro" id="IPR025322">
    <property type="entry name" value="PADRE_dom"/>
</dbReference>
<reference evidence="2 3" key="1">
    <citation type="journal article" date="2017" name="Nature">
        <title>The Apostasia genome and the evolution of orchids.</title>
        <authorList>
            <person name="Zhang G.Q."/>
            <person name="Liu K.W."/>
            <person name="Li Z."/>
            <person name="Lohaus R."/>
            <person name="Hsiao Y.Y."/>
            <person name="Niu S.C."/>
            <person name="Wang J.Y."/>
            <person name="Lin Y.C."/>
            <person name="Xu Q."/>
            <person name="Chen L.J."/>
            <person name="Yoshida K."/>
            <person name="Fujiwara S."/>
            <person name="Wang Z.W."/>
            <person name="Zhang Y.Q."/>
            <person name="Mitsuda N."/>
            <person name="Wang M."/>
            <person name="Liu G.H."/>
            <person name="Pecoraro L."/>
            <person name="Huang H.X."/>
            <person name="Xiao X.J."/>
            <person name="Lin M."/>
            <person name="Wu X.Y."/>
            <person name="Wu W.L."/>
            <person name="Chen Y.Y."/>
            <person name="Chang S.B."/>
            <person name="Sakamoto S."/>
            <person name="Ohme-Takagi M."/>
            <person name="Yagi M."/>
            <person name="Zeng S.J."/>
            <person name="Shen C.Y."/>
            <person name="Yeh C.M."/>
            <person name="Luo Y.B."/>
            <person name="Tsai W.C."/>
            <person name="Van de Peer Y."/>
            <person name="Liu Z.J."/>
        </authorList>
    </citation>
    <scope>NUCLEOTIDE SEQUENCE [LARGE SCALE GENOMIC DNA]</scope>
    <source>
        <strain evidence="3">cv. Shenzhen</strain>
        <tissue evidence="2">Stem</tissue>
    </source>
</reference>
<keyword evidence="3" id="KW-1185">Reference proteome</keyword>
<evidence type="ECO:0000313" key="2">
    <source>
        <dbReference type="EMBL" id="PKA51415.1"/>
    </source>
</evidence>
<name>A0A2I0A7B5_9ASPA</name>
<feature type="compositionally biased region" description="Low complexity" evidence="1">
    <location>
        <begin position="111"/>
        <end position="124"/>
    </location>
</feature>
<evidence type="ECO:0000313" key="3">
    <source>
        <dbReference type="Proteomes" id="UP000236161"/>
    </source>
</evidence>
<evidence type="ECO:0000256" key="1">
    <source>
        <dbReference type="SAM" id="MobiDB-lite"/>
    </source>
</evidence>
<dbReference type="Pfam" id="PF14009">
    <property type="entry name" value="PADRE"/>
    <property type="match status" value="1"/>
</dbReference>
<proteinExistence type="predicted"/>